<evidence type="ECO:0000313" key="1">
    <source>
        <dbReference type="EMBL" id="WAE39577.1"/>
    </source>
</evidence>
<evidence type="ECO:0000313" key="2">
    <source>
        <dbReference type="Proteomes" id="UP001156237"/>
    </source>
</evidence>
<protein>
    <submittedName>
        <fullName evidence="1">Uncharacterized protein</fullName>
    </submittedName>
</protein>
<dbReference type="EMBL" id="OP880253">
    <property type="protein sequence ID" value="WAE39577.1"/>
    <property type="molecule type" value="Genomic_DNA"/>
</dbReference>
<reference evidence="1 2" key="1">
    <citation type="submission" date="2022-10" db="EMBL/GenBank/DDBJ databases">
        <title>Evolutionary Diversification of Methanotrophic Ca. Methanophagales (ANME-1) and Their Expansive Virome.</title>
        <authorList>
            <person name="Laso-Perez R."/>
            <person name="Wu F."/>
            <person name="Cremiere A."/>
            <person name="Speth D.R."/>
            <person name="Magyar J.S."/>
            <person name="Krupovic M."/>
            <person name="Orphan V.J."/>
        </authorList>
    </citation>
    <scope>NUCLEOTIDE SEQUENCE [LARGE SCALE GENOMIC DNA]</scope>
</reference>
<name>A0A9E8VFE5_9CAUD</name>
<organism evidence="1 2">
    <name type="scientific">Methanophagales virus GBV302</name>
    <dbReference type="NCBI Taxonomy" id="2999281"/>
    <lineage>
        <taxon>Viruses</taxon>
        <taxon>Duplodnaviria</taxon>
        <taxon>Heunggongvirae</taxon>
        <taxon>Uroviricota</taxon>
        <taxon>Caudoviricetes</taxon>
        <taxon>Nakonvirales</taxon>
        <taxon>Ekchuahviridae</taxon>
        <taxon>Kukulkanvirus</taxon>
        <taxon>Kukulkanvirus mexicoense</taxon>
    </lineage>
</organism>
<accession>A0A9E8VFE5</accession>
<gene>
    <name evidence="1" type="ORF">FHOMOCKG_00049</name>
</gene>
<dbReference type="Proteomes" id="UP001156237">
    <property type="component" value="Segment"/>
</dbReference>
<keyword evidence="2" id="KW-1185">Reference proteome</keyword>
<sequence length="96" mass="11357">MRTVFAYVKLNKKILEDLENLKPEERKTISKISDPFGSYITSEKEEEIYKRLIARYGGFIEDSLEGEFEGIRDEEVSEIIDRAFKEAGYIRWEDIK</sequence>
<proteinExistence type="predicted"/>